<feature type="transmembrane region" description="Helical" evidence="6">
    <location>
        <begin position="262"/>
        <end position="285"/>
    </location>
</feature>
<reference evidence="8 9" key="1">
    <citation type="submission" date="2020-08" db="EMBL/GenBank/DDBJ databases">
        <title>Sequencing the genomes of 1000 actinobacteria strains.</title>
        <authorList>
            <person name="Klenk H.-P."/>
        </authorList>
    </citation>
    <scope>NUCLEOTIDE SEQUENCE [LARGE SCALE GENOMIC DNA]</scope>
    <source>
        <strain evidence="8 9">DSM 23694</strain>
    </source>
</reference>
<keyword evidence="3" id="KW-0201">Cytochrome c-type biogenesis</keyword>
<keyword evidence="5 6" id="KW-0472">Membrane</keyword>
<evidence type="ECO:0000259" key="7">
    <source>
        <dbReference type="Pfam" id="PF01578"/>
    </source>
</evidence>
<dbReference type="InterPro" id="IPR002541">
    <property type="entry name" value="Cyt_c_assembly"/>
</dbReference>
<sequence length="348" mass="37981">MPNINETLGGYSDLFMLLAAMVYAVAFICFAIDLAKSSQTIRELESNLVKEEQEELALVGATRSTRGSSASAGASALDSTSDVLVGDSMDYTESTPKRRFANIAIMLTILAAAIHVFAVVSRGIAAARVPWGNMYEFLTTGASIVAVVYLVALRKKDLRFMGAFVIGLVTLMLCAATMGFPTPVAHLIPALQSPWLVIHVSIAVLSSALFTISFAMSALQLVQHYRQKNLIAGKADKLPFLRLVPSAAALENAAYRINTVSFVMWTFTVMAGAIWAEAAWGRYWGWDVKEVWSFVIWTVYAGYLHARATRGWTGVRSAWLSIIGYACLVFNFTVVNLYFNGLHSYAGI</sequence>
<dbReference type="GO" id="GO:0020037">
    <property type="term" value="F:heme binding"/>
    <property type="evidence" value="ECO:0007669"/>
    <property type="project" value="InterPro"/>
</dbReference>
<dbReference type="Pfam" id="PF01578">
    <property type="entry name" value="Cytochrom_C_asm"/>
    <property type="match status" value="1"/>
</dbReference>
<dbReference type="EMBL" id="JACHBL010000001">
    <property type="protein sequence ID" value="MBB5596936.1"/>
    <property type="molecule type" value="Genomic_DNA"/>
</dbReference>
<feature type="transmembrane region" description="Helical" evidence="6">
    <location>
        <begin position="103"/>
        <end position="125"/>
    </location>
</feature>
<evidence type="ECO:0000256" key="5">
    <source>
        <dbReference type="ARBA" id="ARBA00023136"/>
    </source>
</evidence>
<feature type="transmembrane region" description="Helical" evidence="6">
    <location>
        <begin position="318"/>
        <end position="339"/>
    </location>
</feature>
<evidence type="ECO:0000313" key="8">
    <source>
        <dbReference type="EMBL" id="MBB5596936.1"/>
    </source>
</evidence>
<name>A0A7W8Y8K6_9MICC</name>
<feature type="domain" description="Cytochrome c assembly protein" evidence="7">
    <location>
        <begin position="131"/>
        <end position="343"/>
    </location>
</feature>
<evidence type="ECO:0000256" key="3">
    <source>
        <dbReference type="ARBA" id="ARBA00022748"/>
    </source>
</evidence>
<gene>
    <name evidence="8" type="ORF">BKA12_000016</name>
</gene>
<comment type="subcellular location">
    <subcellularLocation>
        <location evidence="1">Membrane</location>
        <topology evidence="1">Multi-pass membrane protein</topology>
    </subcellularLocation>
</comment>
<dbReference type="RefSeq" id="WP_183639701.1">
    <property type="nucleotide sequence ID" value="NZ_JACHBL010000001.1"/>
</dbReference>
<feature type="transmembrane region" description="Helical" evidence="6">
    <location>
        <begin position="195"/>
        <end position="219"/>
    </location>
</feature>
<dbReference type="GO" id="GO:0005886">
    <property type="term" value="C:plasma membrane"/>
    <property type="evidence" value="ECO:0007669"/>
    <property type="project" value="TreeGrafter"/>
</dbReference>
<comment type="caution">
    <text evidence="8">The sequence shown here is derived from an EMBL/GenBank/DDBJ whole genome shotgun (WGS) entry which is preliminary data.</text>
</comment>
<dbReference type="AlphaFoldDB" id="A0A7W8Y8K6"/>
<dbReference type="NCBIfam" id="TIGR03144">
    <property type="entry name" value="cytochr_II_ccsB"/>
    <property type="match status" value="1"/>
</dbReference>
<dbReference type="PANTHER" id="PTHR30071">
    <property type="entry name" value="HEME EXPORTER PROTEIN C"/>
    <property type="match status" value="1"/>
</dbReference>
<proteinExistence type="predicted"/>
<keyword evidence="9" id="KW-1185">Reference proteome</keyword>
<protein>
    <submittedName>
        <fullName evidence="8">Cytochrome c-type biogenesis protein CcsB</fullName>
    </submittedName>
</protein>
<evidence type="ECO:0000256" key="6">
    <source>
        <dbReference type="SAM" id="Phobius"/>
    </source>
</evidence>
<feature type="transmembrane region" description="Helical" evidence="6">
    <location>
        <begin position="160"/>
        <end position="180"/>
    </location>
</feature>
<evidence type="ECO:0000256" key="4">
    <source>
        <dbReference type="ARBA" id="ARBA00022989"/>
    </source>
</evidence>
<organism evidence="8 9">
    <name type="scientific">Neomicrococcus lactis</name>
    <dbReference type="NCBI Taxonomy" id="732241"/>
    <lineage>
        <taxon>Bacteria</taxon>
        <taxon>Bacillati</taxon>
        <taxon>Actinomycetota</taxon>
        <taxon>Actinomycetes</taxon>
        <taxon>Micrococcales</taxon>
        <taxon>Micrococcaceae</taxon>
        <taxon>Neomicrococcus</taxon>
    </lineage>
</organism>
<accession>A0A7W8Y8K6</accession>
<feature type="transmembrane region" description="Helical" evidence="6">
    <location>
        <begin position="14"/>
        <end position="35"/>
    </location>
</feature>
<evidence type="ECO:0000313" key="9">
    <source>
        <dbReference type="Proteomes" id="UP000523863"/>
    </source>
</evidence>
<dbReference type="InterPro" id="IPR017562">
    <property type="entry name" value="Cyt_c_biogenesis_CcsA"/>
</dbReference>
<dbReference type="InterPro" id="IPR045062">
    <property type="entry name" value="Cyt_c_biogenesis_CcsA/CcmC"/>
</dbReference>
<feature type="transmembrane region" description="Helical" evidence="6">
    <location>
        <begin position="291"/>
        <end position="306"/>
    </location>
</feature>
<dbReference type="PANTHER" id="PTHR30071:SF1">
    <property type="entry name" value="CYTOCHROME B_B6 PROTEIN-RELATED"/>
    <property type="match status" value="1"/>
</dbReference>
<keyword evidence="2 6" id="KW-0812">Transmembrane</keyword>
<dbReference type="GO" id="GO:0017004">
    <property type="term" value="P:cytochrome complex assembly"/>
    <property type="evidence" value="ECO:0007669"/>
    <property type="project" value="UniProtKB-KW"/>
</dbReference>
<feature type="transmembrane region" description="Helical" evidence="6">
    <location>
        <begin position="137"/>
        <end position="153"/>
    </location>
</feature>
<evidence type="ECO:0000256" key="2">
    <source>
        <dbReference type="ARBA" id="ARBA00022692"/>
    </source>
</evidence>
<dbReference type="Proteomes" id="UP000523863">
    <property type="component" value="Unassembled WGS sequence"/>
</dbReference>
<keyword evidence="4 6" id="KW-1133">Transmembrane helix</keyword>
<evidence type="ECO:0000256" key="1">
    <source>
        <dbReference type="ARBA" id="ARBA00004141"/>
    </source>
</evidence>